<dbReference type="RefSeq" id="WP_354366646.1">
    <property type="nucleotide sequence ID" value="NZ_JBEPMA010000001.1"/>
</dbReference>
<comment type="similarity">
    <text evidence="1">Belongs to the 'phage' integrase family.</text>
</comment>
<sequence>MVTKNRKYGNGSIVVQKRNGKKYYVAKFIVGKDVNGVPTYKTRASYSYDEVLEKMEKAKEEYRNKNIVYEKGALFGEAYKTWIFTFKKEQVTSTTFLKYFNTYELRLKDFDIAKVPLGEITSTMLQNHFNNLSDKYSSKTLYTSLMHIKTFFKYCTDDNKLGYNPSKSVKIFRKKEKEFNDAYSIQEQIQILKSLDYTSGVDIAIFLGLKSGLRLGELLALTWEDYKDGTLNVNKQYNLNINILPDGTRERKYEVLPLKTNKSYREVPLDDETNKILNKYKVSQAEILLKIGKLQKPEQLICCNECGDYLYRQKPTKRLVKLCKELNIEYKTFHKLRHSYISNLNAAHIDPKMAQELAGHEDITTTLNIYTHVNLKQKKTAVNKVNLLELMSE</sequence>
<dbReference type="CDD" id="cd01189">
    <property type="entry name" value="INT_ICEBs1_C_like"/>
    <property type="match status" value="1"/>
</dbReference>
<feature type="domain" description="Tyr recombinase" evidence="5">
    <location>
        <begin position="178"/>
        <end position="383"/>
    </location>
</feature>
<dbReference type="Pfam" id="PF00589">
    <property type="entry name" value="Phage_integrase"/>
    <property type="match status" value="1"/>
</dbReference>
<dbReference type="PANTHER" id="PTHR30349">
    <property type="entry name" value="PHAGE INTEGRASE-RELATED"/>
    <property type="match status" value="1"/>
</dbReference>
<dbReference type="InterPro" id="IPR002104">
    <property type="entry name" value="Integrase_catalytic"/>
</dbReference>
<evidence type="ECO:0000256" key="1">
    <source>
        <dbReference type="ARBA" id="ARBA00008857"/>
    </source>
</evidence>
<evidence type="ECO:0000313" key="8">
    <source>
        <dbReference type="Proteomes" id="UP001549162"/>
    </source>
</evidence>
<keyword evidence="2 4" id="KW-0238">DNA-binding</keyword>
<dbReference type="Proteomes" id="UP001549162">
    <property type="component" value="Unassembled WGS sequence"/>
</dbReference>
<dbReference type="InterPro" id="IPR011010">
    <property type="entry name" value="DNA_brk_join_enz"/>
</dbReference>
<dbReference type="EMBL" id="JBEPMA010000001">
    <property type="protein sequence ID" value="MET3616643.1"/>
    <property type="molecule type" value="Genomic_DNA"/>
</dbReference>
<dbReference type="PROSITE" id="PS51900">
    <property type="entry name" value="CB"/>
    <property type="match status" value="1"/>
</dbReference>
<evidence type="ECO:0000259" key="5">
    <source>
        <dbReference type="PROSITE" id="PS51898"/>
    </source>
</evidence>
<reference evidence="7 8" key="1">
    <citation type="submission" date="2024-06" db="EMBL/GenBank/DDBJ databases">
        <title>Genomic Encyclopedia of Type Strains, Phase IV (KMG-IV): sequencing the most valuable type-strain genomes for metagenomic binning, comparative biology and taxonomic classification.</title>
        <authorList>
            <person name="Goeker M."/>
        </authorList>
    </citation>
    <scope>NUCLEOTIDE SEQUENCE [LARGE SCALE GENOMIC DNA]</scope>
    <source>
        <strain evidence="7 8">DSM 21460</strain>
    </source>
</reference>
<proteinExistence type="inferred from homology"/>
<keyword evidence="3" id="KW-0233">DNA recombination</keyword>
<protein>
    <submittedName>
        <fullName evidence="7">Integrase</fullName>
    </submittedName>
</protein>
<evidence type="ECO:0000256" key="3">
    <source>
        <dbReference type="ARBA" id="ARBA00023172"/>
    </source>
</evidence>
<dbReference type="InterPro" id="IPR013762">
    <property type="entry name" value="Integrase-like_cat_sf"/>
</dbReference>
<evidence type="ECO:0000256" key="4">
    <source>
        <dbReference type="PROSITE-ProRule" id="PRU01248"/>
    </source>
</evidence>
<comment type="caution">
    <text evidence="7">The sequence shown here is derived from an EMBL/GenBank/DDBJ whole genome shotgun (WGS) entry which is preliminary data.</text>
</comment>
<organism evidence="7 8">
    <name type="scientific">Peptoniphilus olsenii</name>
    <dbReference type="NCBI Taxonomy" id="411570"/>
    <lineage>
        <taxon>Bacteria</taxon>
        <taxon>Bacillati</taxon>
        <taxon>Bacillota</taxon>
        <taxon>Tissierellia</taxon>
        <taxon>Tissierellales</taxon>
        <taxon>Peptoniphilaceae</taxon>
        <taxon>Peptoniphilus</taxon>
    </lineage>
</organism>
<dbReference type="InterPro" id="IPR050090">
    <property type="entry name" value="Tyrosine_recombinase_XerCD"/>
</dbReference>
<gene>
    <name evidence="7" type="ORF">ABID14_000263</name>
</gene>
<name>A0ABV2J7B8_9FIRM</name>
<dbReference type="InterPro" id="IPR010998">
    <property type="entry name" value="Integrase_recombinase_N"/>
</dbReference>
<dbReference type="Gene3D" id="1.10.150.130">
    <property type="match status" value="1"/>
</dbReference>
<dbReference type="PANTHER" id="PTHR30349:SF64">
    <property type="entry name" value="PROPHAGE INTEGRASE INTD-RELATED"/>
    <property type="match status" value="1"/>
</dbReference>
<feature type="domain" description="Core-binding (CB)" evidence="6">
    <location>
        <begin position="73"/>
        <end position="156"/>
    </location>
</feature>
<dbReference type="Gene3D" id="1.10.443.10">
    <property type="entry name" value="Intergrase catalytic core"/>
    <property type="match status" value="1"/>
</dbReference>
<dbReference type="PROSITE" id="PS51898">
    <property type="entry name" value="TYR_RECOMBINASE"/>
    <property type="match status" value="1"/>
</dbReference>
<dbReference type="SUPFAM" id="SSF56349">
    <property type="entry name" value="DNA breaking-rejoining enzymes"/>
    <property type="match status" value="1"/>
</dbReference>
<evidence type="ECO:0000259" key="6">
    <source>
        <dbReference type="PROSITE" id="PS51900"/>
    </source>
</evidence>
<dbReference type="InterPro" id="IPR044068">
    <property type="entry name" value="CB"/>
</dbReference>
<evidence type="ECO:0000256" key="2">
    <source>
        <dbReference type="ARBA" id="ARBA00023125"/>
    </source>
</evidence>
<accession>A0ABV2J7B8</accession>
<keyword evidence="8" id="KW-1185">Reference proteome</keyword>
<evidence type="ECO:0000313" key="7">
    <source>
        <dbReference type="EMBL" id="MET3616643.1"/>
    </source>
</evidence>